<dbReference type="InterPro" id="IPR015421">
    <property type="entry name" value="PyrdxlP-dep_Trfase_major"/>
</dbReference>
<dbReference type="NCBIfam" id="NF006719">
    <property type="entry name" value="PRK09257.1"/>
    <property type="match status" value="1"/>
</dbReference>
<accession>A0ABW8MP90</accession>
<dbReference type="InterPro" id="IPR000796">
    <property type="entry name" value="Asp_trans"/>
</dbReference>
<dbReference type="InterPro" id="IPR015424">
    <property type="entry name" value="PyrdxlP-dep_Trfase"/>
</dbReference>
<comment type="cofactor">
    <cofactor evidence="1">
        <name>pyridoxal 5'-phosphate</name>
        <dbReference type="ChEBI" id="CHEBI:597326"/>
    </cofactor>
</comment>
<keyword evidence="9" id="KW-1185">Reference proteome</keyword>
<dbReference type="CDD" id="cd00609">
    <property type="entry name" value="AAT_like"/>
    <property type="match status" value="1"/>
</dbReference>
<dbReference type="SUPFAM" id="SSF53383">
    <property type="entry name" value="PLP-dependent transferases"/>
    <property type="match status" value="1"/>
</dbReference>
<dbReference type="Gene3D" id="3.40.640.10">
    <property type="entry name" value="Type I PLP-dependent aspartate aminotransferase-like (Major domain)"/>
    <property type="match status" value="1"/>
</dbReference>
<keyword evidence="5 8" id="KW-0808">Transferase</keyword>
<feature type="domain" description="Aminotransferase class I/classII large" evidence="7">
    <location>
        <begin position="26"/>
        <end position="391"/>
    </location>
</feature>
<dbReference type="EMBL" id="JBIYDN010000011">
    <property type="protein sequence ID" value="MFK4443772.1"/>
    <property type="molecule type" value="Genomic_DNA"/>
</dbReference>
<comment type="similarity">
    <text evidence="2">Belongs to the class-I pyridoxal-phosphate-dependent aminotransferase family.</text>
</comment>
<keyword evidence="4 8" id="KW-0032">Aminotransferase</keyword>
<evidence type="ECO:0000256" key="4">
    <source>
        <dbReference type="ARBA" id="ARBA00022576"/>
    </source>
</evidence>
<organism evidence="8 9">
    <name type="scientific">Caballeronia udeis</name>
    <dbReference type="NCBI Taxonomy" id="1232866"/>
    <lineage>
        <taxon>Bacteria</taxon>
        <taxon>Pseudomonadati</taxon>
        <taxon>Pseudomonadota</taxon>
        <taxon>Betaproteobacteria</taxon>
        <taxon>Burkholderiales</taxon>
        <taxon>Burkholderiaceae</taxon>
        <taxon>Caballeronia</taxon>
    </lineage>
</organism>
<sequence>MFEHIAPYAGDPILGLMEKFTQDARTDKVNLGVGIYYDEAGKIPVLSSVRIAQERVFAAHTATSYLPIEGDRIYRSQVAALLFGGDVESLTDSLAVVQTVGGSGALKVGADFLNRNFSSSSVYVSEPTWDNHIGIFEGAGFNVGQYRYYDAPTKGLDLQGMLEDLNKLKRHDIVLLHPCCHNPTGVDPDHRQWSQILDVVQQRELIPFVDIAYQGFAASITEDAFVIRELARRKMNFLVSSTFSKTFSLYGERCGALTVHCAEPIQTANVLGQLKFTVRRNYSSPPTHGMRLIVTVLSDPSLRAMWAEELESMRTRIVTMRGKLCTALSLAVPSRSFAHVAEQRGMFAYTGLTQTEVAALQSEFSVYVVSTGRICIAGLNNGNVDYVAQAIASVVK</sequence>
<dbReference type="InterPro" id="IPR015422">
    <property type="entry name" value="PyrdxlP-dep_Trfase_small"/>
</dbReference>
<evidence type="ECO:0000313" key="9">
    <source>
        <dbReference type="Proteomes" id="UP001620514"/>
    </source>
</evidence>
<dbReference type="EC" id="2.6.1.57" evidence="8"/>
<evidence type="ECO:0000256" key="6">
    <source>
        <dbReference type="ARBA" id="ARBA00022898"/>
    </source>
</evidence>
<dbReference type="GO" id="GO:0008483">
    <property type="term" value="F:transaminase activity"/>
    <property type="evidence" value="ECO:0007669"/>
    <property type="project" value="UniProtKB-KW"/>
</dbReference>
<reference evidence="8 9" key="1">
    <citation type="submission" date="2024-10" db="EMBL/GenBank/DDBJ databases">
        <authorList>
            <person name="Deangelis K."/>
            <person name="Huntemann M."/>
            <person name="Clum A."/>
            <person name="Wang J."/>
            <person name="Palaniappan K."/>
            <person name="Ritter S."/>
            <person name="Chen I.-M."/>
            <person name="Stamatis D."/>
            <person name="Reddy T."/>
            <person name="O'Malley R."/>
            <person name="Daum C."/>
            <person name="Ng V."/>
            <person name="Ivanova N."/>
            <person name="Kyrpides N."/>
            <person name="Woyke T."/>
        </authorList>
    </citation>
    <scope>NUCLEOTIDE SEQUENCE [LARGE SCALE GENOMIC DNA]</scope>
    <source>
        <strain evidence="8 9">GAS97</strain>
    </source>
</reference>
<comment type="subunit">
    <text evidence="3">Homodimer.</text>
</comment>
<evidence type="ECO:0000256" key="2">
    <source>
        <dbReference type="ARBA" id="ARBA00007441"/>
    </source>
</evidence>
<evidence type="ECO:0000313" key="8">
    <source>
        <dbReference type="EMBL" id="MFK4443772.1"/>
    </source>
</evidence>
<dbReference type="RefSeq" id="WP_404608598.1">
    <property type="nucleotide sequence ID" value="NZ_JBIYDN010000011.1"/>
</dbReference>
<reference evidence="8 9" key="2">
    <citation type="submission" date="2024-11" db="EMBL/GenBank/DDBJ databases">
        <title>Using genomics to understand microbial adaptation to soil warming.</title>
        <authorList>
            <person name="Deangelis K.M. PhD."/>
        </authorList>
    </citation>
    <scope>NUCLEOTIDE SEQUENCE [LARGE SCALE GENOMIC DNA]</scope>
    <source>
        <strain evidence="8 9">GAS97</strain>
    </source>
</reference>
<evidence type="ECO:0000256" key="1">
    <source>
        <dbReference type="ARBA" id="ARBA00001933"/>
    </source>
</evidence>
<dbReference type="PANTHER" id="PTHR11879:SF37">
    <property type="entry name" value="AROMATIC-AMINO-ACID AMINOTRANSFERASE"/>
    <property type="match status" value="1"/>
</dbReference>
<keyword evidence="6" id="KW-0663">Pyridoxal phosphate</keyword>
<protein>
    <submittedName>
        <fullName evidence="8">Aromatic-amino-acid transaminase</fullName>
        <ecNumber evidence="8">2.6.1.57</ecNumber>
    </submittedName>
</protein>
<dbReference type="InterPro" id="IPR004839">
    <property type="entry name" value="Aminotransferase_I/II_large"/>
</dbReference>
<dbReference type="PRINTS" id="PR00799">
    <property type="entry name" value="TRANSAMINASE"/>
</dbReference>
<evidence type="ECO:0000256" key="5">
    <source>
        <dbReference type="ARBA" id="ARBA00022679"/>
    </source>
</evidence>
<dbReference type="Pfam" id="PF00155">
    <property type="entry name" value="Aminotran_1_2"/>
    <property type="match status" value="1"/>
</dbReference>
<dbReference type="Proteomes" id="UP001620514">
    <property type="component" value="Unassembled WGS sequence"/>
</dbReference>
<name>A0ABW8MP90_9BURK</name>
<evidence type="ECO:0000259" key="7">
    <source>
        <dbReference type="Pfam" id="PF00155"/>
    </source>
</evidence>
<gene>
    <name evidence="8" type="ORF">ABH943_003794</name>
</gene>
<dbReference type="Gene3D" id="3.90.1150.10">
    <property type="entry name" value="Aspartate Aminotransferase, domain 1"/>
    <property type="match status" value="1"/>
</dbReference>
<proteinExistence type="inferred from homology"/>
<dbReference type="PANTHER" id="PTHR11879">
    <property type="entry name" value="ASPARTATE AMINOTRANSFERASE"/>
    <property type="match status" value="1"/>
</dbReference>
<comment type="caution">
    <text evidence="8">The sequence shown here is derived from an EMBL/GenBank/DDBJ whole genome shotgun (WGS) entry which is preliminary data.</text>
</comment>
<evidence type="ECO:0000256" key="3">
    <source>
        <dbReference type="ARBA" id="ARBA00011738"/>
    </source>
</evidence>